<dbReference type="Gene3D" id="2.30.29.30">
    <property type="entry name" value="Pleckstrin-homology domain (PH domain)/Phosphotyrosine-binding domain (PTB)"/>
    <property type="match status" value="1"/>
</dbReference>
<organism evidence="3 4">
    <name type="scientific">Hypsibius exemplaris</name>
    <name type="common">Freshwater tardigrade</name>
    <dbReference type="NCBI Taxonomy" id="2072580"/>
    <lineage>
        <taxon>Eukaryota</taxon>
        <taxon>Metazoa</taxon>
        <taxon>Ecdysozoa</taxon>
        <taxon>Tardigrada</taxon>
        <taxon>Eutardigrada</taxon>
        <taxon>Parachela</taxon>
        <taxon>Hypsibioidea</taxon>
        <taxon>Hypsibiidae</taxon>
        <taxon>Hypsibius</taxon>
    </lineage>
</organism>
<dbReference type="EMBL" id="MTYJ01000002">
    <property type="protein sequence ID" value="OQV25745.1"/>
    <property type="molecule type" value="Genomic_DNA"/>
</dbReference>
<dbReference type="OrthoDB" id="10190897at2759"/>
<gene>
    <name evidence="3" type="ORF">BV898_00675</name>
</gene>
<protein>
    <recommendedName>
        <fullName evidence="2">PH domain-containing protein</fullName>
    </recommendedName>
</protein>
<comment type="caution">
    <text evidence="3">The sequence shown here is derived from an EMBL/GenBank/DDBJ whole genome shotgun (WGS) entry which is preliminary data.</text>
</comment>
<feature type="region of interest" description="Disordered" evidence="1">
    <location>
        <begin position="364"/>
        <end position="408"/>
    </location>
</feature>
<sequence length="408" mass="44717">MDPITTATLGDEDFPPKNGVIIKQGALFIQESRRILFMKWKVWRKRWITLRYLSKSTPSVLQIDARSTVAPSSLLLNLTPTTSVEIVDVAGMATGPQQDLAGAKVLQLQLDEHSEPVIFKHASLDEMSDWIAAFRLTVALGETGSICSDTDNSSSWAGSQAAPSPVSSESPVHTFTFDPPVSYVLRIRPCSILSKFGLLPDSDYELRLDQNGLSLHDEKRKETNTAIAHWHLPSLRKIDVDQDGSAGISGKENSKGTVTIHIALEEGISEEGTLVVQTGEATSLAHRLTAAIAAANNGFVRKPFSLDQRESTTSRSSKRRPGSDRPKKRPIMGLMKQHSRLSTDMPSPVSVRAPYIHREMSLTKTAGGMVGRRDLSHTDSRDSTRSSIGNETFDLDEMPESLSATIEK</sequence>
<dbReference type="Proteomes" id="UP000192578">
    <property type="component" value="Unassembled WGS sequence"/>
</dbReference>
<feature type="compositionally biased region" description="Basic and acidic residues" evidence="1">
    <location>
        <begin position="371"/>
        <end position="384"/>
    </location>
</feature>
<feature type="domain" description="PH" evidence="2">
    <location>
        <begin position="20"/>
        <end position="139"/>
    </location>
</feature>
<accession>A0A1W0XE66</accession>
<dbReference type="PROSITE" id="PS50003">
    <property type="entry name" value="PH_DOMAIN"/>
    <property type="match status" value="1"/>
</dbReference>
<feature type="region of interest" description="Disordered" evidence="1">
    <location>
        <begin position="303"/>
        <end position="348"/>
    </location>
</feature>
<feature type="compositionally biased region" description="Low complexity" evidence="1">
    <location>
        <begin position="159"/>
        <end position="172"/>
    </location>
</feature>
<feature type="compositionally biased region" description="Basic residues" evidence="1">
    <location>
        <begin position="316"/>
        <end position="330"/>
    </location>
</feature>
<dbReference type="AlphaFoldDB" id="A0A1W0XE66"/>
<dbReference type="InterPro" id="IPR001849">
    <property type="entry name" value="PH_domain"/>
</dbReference>
<name>A0A1W0XE66_HYPEX</name>
<dbReference type="SUPFAM" id="SSF50729">
    <property type="entry name" value="PH domain-like"/>
    <property type="match status" value="1"/>
</dbReference>
<proteinExistence type="predicted"/>
<evidence type="ECO:0000259" key="2">
    <source>
        <dbReference type="PROSITE" id="PS50003"/>
    </source>
</evidence>
<evidence type="ECO:0000256" key="1">
    <source>
        <dbReference type="SAM" id="MobiDB-lite"/>
    </source>
</evidence>
<dbReference type="InterPro" id="IPR011993">
    <property type="entry name" value="PH-like_dom_sf"/>
</dbReference>
<evidence type="ECO:0000313" key="4">
    <source>
        <dbReference type="Proteomes" id="UP000192578"/>
    </source>
</evidence>
<feature type="region of interest" description="Disordered" evidence="1">
    <location>
        <begin position="151"/>
        <end position="172"/>
    </location>
</feature>
<evidence type="ECO:0000313" key="3">
    <source>
        <dbReference type="EMBL" id="OQV25745.1"/>
    </source>
</evidence>
<keyword evidence="4" id="KW-1185">Reference proteome</keyword>
<reference evidence="4" key="1">
    <citation type="submission" date="2017-01" db="EMBL/GenBank/DDBJ databases">
        <title>Comparative genomics of anhydrobiosis in the tardigrade Hypsibius dujardini.</title>
        <authorList>
            <person name="Yoshida Y."/>
            <person name="Koutsovoulos G."/>
            <person name="Laetsch D."/>
            <person name="Stevens L."/>
            <person name="Kumar S."/>
            <person name="Horikawa D."/>
            <person name="Ishino K."/>
            <person name="Komine S."/>
            <person name="Tomita M."/>
            <person name="Blaxter M."/>
            <person name="Arakawa K."/>
        </authorList>
    </citation>
    <scope>NUCLEOTIDE SEQUENCE [LARGE SCALE GENOMIC DNA]</scope>
    <source>
        <strain evidence="4">Z151</strain>
    </source>
</reference>